<dbReference type="Pfam" id="PF00773">
    <property type="entry name" value="RNB"/>
    <property type="match status" value="1"/>
</dbReference>
<keyword evidence="9" id="KW-0539">Nucleus</keyword>
<dbReference type="GO" id="GO:0000177">
    <property type="term" value="C:cytoplasmic exosome (RNase complex)"/>
    <property type="evidence" value="ECO:0007669"/>
    <property type="project" value="TreeGrafter"/>
</dbReference>
<keyword evidence="5" id="KW-0378">Hydrolase</keyword>
<dbReference type="GO" id="GO:0071031">
    <property type="term" value="P:nuclear mRNA surveillance of mRNA 3'-end processing"/>
    <property type="evidence" value="ECO:0007669"/>
    <property type="project" value="TreeGrafter"/>
</dbReference>
<evidence type="ECO:0000313" key="13">
    <source>
        <dbReference type="EMBL" id="EGZ20769.1"/>
    </source>
</evidence>
<dbReference type="Proteomes" id="UP000002640">
    <property type="component" value="Unassembled WGS sequence"/>
</dbReference>
<protein>
    <recommendedName>
        <fullName evidence="10">Ribosomal RNA-processing protein 44</fullName>
    </recommendedName>
</protein>
<feature type="domain" description="RNB" evidence="12">
    <location>
        <begin position="431"/>
        <end position="774"/>
    </location>
</feature>
<dbReference type="Gene3D" id="2.40.50.700">
    <property type="match status" value="1"/>
</dbReference>
<dbReference type="InterPro" id="IPR012340">
    <property type="entry name" value="NA-bd_OB-fold"/>
</dbReference>
<dbReference type="SUPFAM" id="SSF50249">
    <property type="entry name" value="Nucleic acid-binding proteins"/>
    <property type="match status" value="3"/>
</dbReference>
<dbReference type="GO" id="GO:0004519">
    <property type="term" value="F:endonuclease activity"/>
    <property type="evidence" value="ECO:0007669"/>
    <property type="project" value="TreeGrafter"/>
</dbReference>
<keyword evidence="14" id="KW-1185">Reference proteome</keyword>
<evidence type="ECO:0000256" key="4">
    <source>
        <dbReference type="ARBA" id="ARBA00022722"/>
    </source>
</evidence>
<evidence type="ECO:0000256" key="7">
    <source>
        <dbReference type="ARBA" id="ARBA00022839"/>
    </source>
</evidence>
<name>G4Z3A0_PHYSP</name>
<dbReference type="InterPro" id="IPR001900">
    <property type="entry name" value="RNase_II/R"/>
</dbReference>
<dbReference type="SMART" id="SM00955">
    <property type="entry name" value="RNB"/>
    <property type="match status" value="1"/>
</dbReference>
<evidence type="ECO:0000256" key="3">
    <source>
        <dbReference type="ARBA" id="ARBA00022552"/>
    </source>
</evidence>
<dbReference type="InterPro" id="IPR050180">
    <property type="entry name" value="RNR_Ribonuclease"/>
</dbReference>
<dbReference type="EMBL" id="JH159153">
    <property type="protein sequence ID" value="EGZ20769.1"/>
    <property type="molecule type" value="Genomic_DNA"/>
</dbReference>
<dbReference type="Gene3D" id="2.40.50.140">
    <property type="entry name" value="Nucleic acid-binding proteins"/>
    <property type="match status" value="1"/>
</dbReference>
<evidence type="ECO:0000256" key="10">
    <source>
        <dbReference type="ARBA" id="ARBA00077930"/>
    </source>
</evidence>
<dbReference type="InParanoid" id="G4Z3A0"/>
<gene>
    <name evidence="13" type="ORF">PHYSODRAFT_328844</name>
</gene>
<reference evidence="13 14" key="1">
    <citation type="journal article" date="2006" name="Science">
        <title>Phytophthora genome sequences uncover evolutionary origins and mechanisms of pathogenesis.</title>
        <authorList>
            <person name="Tyler B.M."/>
            <person name="Tripathy S."/>
            <person name="Zhang X."/>
            <person name="Dehal P."/>
            <person name="Jiang R.H."/>
            <person name="Aerts A."/>
            <person name="Arredondo F.D."/>
            <person name="Baxter L."/>
            <person name="Bensasson D."/>
            <person name="Beynon J.L."/>
            <person name="Chapman J."/>
            <person name="Damasceno C.M."/>
            <person name="Dorrance A.E."/>
            <person name="Dou D."/>
            <person name="Dickerman A.W."/>
            <person name="Dubchak I.L."/>
            <person name="Garbelotto M."/>
            <person name="Gijzen M."/>
            <person name="Gordon S.G."/>
            <person name="Govers F."/>
            <person name="Grunwald N.J."/>
            <person name="Huang W."/>
            <person name="Ivors K.L."/>
            <person name="Jones R.W."/>
            <person name="Kamoun S."/>
            <person name="Krampis K."/>
            <person name="Lamour K.H."/>
            <person name="Lee M.K."/>
            <person name="McDonald W.H."/>
            <person name="Medina M."/>
            <person name="Meijer H.J."/>
            <person name="Nordberg E.K."/>
            <person name="Maclean D.J."/>
            <person name="Ospina-Giraldo M.D."/>
            <person name="Morris P.F."/>
            <person name="Phuntumart V."/>
            <person name="Putnam N.H."/>
            <person name="Rash S."/>
            <person name="Rose J.K."/>
            <person name="Sakihama Y."/>
            <person name="Salamov A.A."/>
            <person name="Savidor A."/>
            <person name="Scheuring C.F."/>
            <person name="Smith B.M."/>
            <person name="Sobral B.W."/>
            <person name="Terry A."/>
            <person name="Torto-Alalibo T.A."/>
            <person name="Win J."/>
            <person name="Xu Z."/>
            <person name="Zhang H."/>
            <person name="Grigoriev I.V."/>
            <person name="Rokhsar D.S."/>
            <person name="Boore J.L."/>
        </authorList>
    </citation>
    <scope>NUCLEOTIDE SEQUENCE [LARGE SCALE GENOMIC DNA]</scope>
    <source>
        <strain evidence="13 14">P6497</strain>
    </source>
</reference>
<dbReference type="InterPro" id="IPR033770">
    <property type="entry name" value="RRP44_S1"/>
</dbReference>
<sequence length="934" mass="105757">MAALPDEDVDTPSWRVEALNLATKSGKIVRRVAERYLRDDLSCSLPRCHLCCAEVDVLTAVKVLKRAKAVLAESPRNGVYLLPSMKTMLLRMDLLELSTKTVDTAGQEVFADVLVLETVWEYVKRHDLRVYRRLKALILDRGRRFVPFANEHHRACFAEKKVKLPRGYENDDEHLEELQRDDVKVLFLAHDAEDLEHAEKCGVDGGVTIAEFLEPVTAEFPELQELLSITTAEENALEAEGASSSAGRGGQQQQLYPEHLRAEEIATGIESKKLFLGTIRCEHRLWKKTSDSRDDSGNVSALEETGDEEERQAQDAGEIDDKRTVRPTGRVVGIIQRNWRKCCGSLELSSHHGTALNAPSACLVVPVDRKMPKIKIQTRQQEALAGKRLLVEIGSWPVDSNYPLGHYVRCEVVRCLPPEDWEITPQNSAGRRDLRRLHVFSVDPPNCRNIDDTLHVRFRVNGNYEVGVHIADVTHFVAPGTALDRVAAARGKSSYLVNRRCDMLPDLLTTKFCSLTANEDHFAFSVLWELKITEDDVQVVKVEFCKTIIRSVASLAYSEAQDHLRPSKGGSAVENRAESNQQRCERLQQLRLVDNIKMLSMIAAKLRKKRNEAGGVFDSEADARHRGDQSIVEEFMLLAEVSVAKKIHQHFPLCSILRRHPTPSSSQLAPLVQDARGAGVELRVETTKHLKESIDTVRKLVQAERRTNRSLSKLLRRMTKSCRKSASYFRSGDLSPEQCYHFKLAAPVFTHFTSPMRRYADVMVHRLLAAAIGVGPIPRCLKNELQARELCEHLNKRYSASQRAGRASKNLFTVLHFQQYPTRADAEIIKVTSDSIRVELLRFGIEGTVFLCNKDDPDGSELQFDSTEQTLTVSNRNLQLFDHVRVKVYADQTFGKSLKVKMDLLDERDEVKDKRNRSWRKAEKKLLAILKDFK</sequence>
<evidence type="ECO:0000256" key="9">
    <source>
        <dbReference type="ARBA" id="ARBA00023242"/>
    </source>
</evidence>
<evidence type="ECO:0000256" key="6">
    <source>
        <dbReference type="ARBA" id="ARBA00022835"/>
    </source>
</evidence>
<keyword evidence="4" id="KW-0540">Nuclease</keyword>
<comment type="subcellular location">
    <subcellularLocation>
        <location evidence="1">Nucleus</location>
    </subcellularLocation>
</comment>
<dbReference type="GO" id="GO:0016075">
    <property type="term" value="P:rRNA catabolic process"/>
    <property type="evidence" value="ECO:0007669"/>
    <property type="project" value="TreeGrafter"/>
</dbReference>
<keyword evidence="8" id="KW-0694">RNA-binding</keyword>
<keyword evidence="3" id="KW-0698">rRNA processing</keyword>
<dbReference type="FunFam" id="2.40.50.700:FF:000001">
    <property type="entry name" value="Exosome complex exonuclease exoribonuclease (Rrp44)"/>
    <property type="match status" value="1"/>
</dbReference>
<keyword evidence="6" id="KW-0271">Exosome</keyword>
<evidence type="ECO:0000256" key="5">
    <source>
        <dbReference type="ARBA" id="ARBA00022801"/>
    </source>
</evidence>
<organism evidence="13 14">
    <name type="scientific">Phytophthora sojae (strain P6497)</name>
    <name type="common">Soybean stem and root rot agent</name>
    <name type="synonym">Phytophthora megasperma f. sp. glycines</name>
    <dbReference type="NCBI Taxonomy" id="1094619"/>
    <lineage>
        <taxon>Eukaryota</taxon>
        <taxon>Sar</taxon>
        <taxon>Stramenopiles</taxon>
        <taxon>Oomycota</taxon>
        <taxon>Peronosporomycetes</taxon>
        <taxon>Peronosporales</taxon>
        <taxon>Peronosporaceae</taxon>
        <taxon>Phytophthora</taxon>
    </lineage>
</organism>
<dbReference type="STRING" id="1094619.G4Z3A0"/>
<evidence type="ECO:0000256" key="8">
    <source>
        <dbReference type="ARBA" id="ARBA00022884"/>
    </source>
</evidence>
<dbReference type="GO" id="GO:0003723">
    <property type="term" value="F:RNA binding"/>
    <property type="evidence" value="ECO:0007669"/>
    <property type="project" value="UniProtKB-KW"/>
</dbReference>
<evidence type="ECO:0000313" key="14">
    <source>
        <dbReference type="Proteomes" id="UP000002640"/>
    </source>
</evidence>
<dbReference type="Gene3D" id="3.40.50.1010">
    <property type="entry name" value="5'-nuclease"/>
    <property type="match status" value="1"/>
</dbReference>
<dbReference type="InterPro" id="IPR041505">
    <property type="entry name" value="Dis3_CSD2"/>
</dbReference>
<dbReference type="GeneID" id="20645853"/>
<dbReference type="GO" id="GO:0006364">
    <property type="term" value="P:rRNA processing"/>
    <property type="evidence" value="ECO:0007669"/>
    <property type="project" value="UniProtKB-KW"/>
</dbReference>
<evidence type="ECO:0000259" key="12">
    <source>
        <dbReference type="SMART" id="SM00955"/>
    </source>
</evidence>
<comment type="similarity">
    <text evidence="2">Belongs to the RNR ribonuclease family.</text>
</comment>
<keyword evidence="7" id="KW-0269">Exonuclease</keyword>
<dbReference type="Pfam" id="PF17215">
    <property type="entry name" value="Rrp44_S1"/>
    <property type="match status" value="1"/>
</dbReference>
<dbReference type="PANTHER" id="PTHR23355:SF35">
    <property type="entry name" value="EXOSOME COMPLEX EXONUCLEASE RRP44"/>
    <property type="match status" value="1"/>
</dbReference>
<dbReference type="GO" id="GO:0000176">
    <property type="term" value="C:nuclear exosome (RNase complex)"/>
    <property type="evidence" value="ECO:0007669"/>
    <property type="project" value="UniProtKB-ARBA"/>
</dbReference>
<dbReference type="GO" id="GO:0000175">
    <property type="term" value="F:3'-5'-RNA exonuclease activity"/>
    <property type="evidence" value="ECO:0007669"/>
    <property type="project" value="TreeGrafter"/>
</dbReference>
<feature type="region of interest" description="Disordered" evidence="11">
    <location>
        <begin position="289"/>
        <end position="323"/>
    </location>
</feature>
<evidence type="ECO:0000256" key="1">
    <source>
        <dbReference type="ARBA" id="ARBA00004123"/>
    </source>
</evidence>
<dbReference type="RefSeq" id="XP_009523486.1">
    <property type="nucleotide sequence ID" value="XM_009525191.1"/>
</dbReference>
<dbReference type="PANTHER" id="PTHR23355">
    <property type="entry name" value="RIBONUCLEASE"/>
    <property type="match status" value="1"/>
</dbReference>
<dbReference type="SMR" id="G4Z3A0"/>
<proteinExistence type="inferred from homology"/>
<evidence type="ECO:0000256" key="11">
    <source>
        <dbReference type="SAM" id="MobiDB-lite"/>
    </source>
</evidence>
<accession>G4Z3A0</accession>
<dbReference type="FunCoup" id="G4Z3A0">
    <property type="interactions" value="363"/>
</dbReference>
<dbReference type="AlphaFoldDB" id="G4Z3A0"/>
<evidence type="ECO:0000256" key="2">
    <source>
        <dbReference type="ARBA" id="ARBA00005785"/>
    </source>
</evidence>
<dbReference type="KEGG" id="psoj:PHYSODRAFT_328844"/>
<dbReference type="Pfam" id="PF17849">
    <property type="entry name" value="OB_Dis3"/>
    <property type="match status" value="1"/>
</dbReference>